<evidence type="ECO:0000256" key="1">
    <source>
        <dbReference type="ARBA" id="ARBA00009902"/>
    </source>
</evidence>
<dbReference type="Pfam" id="PF08244">
    <property type="entry name" value="Glyco_hydro_32C"/>
    <property type="match status" value="1"/>
</dbReference>
<evidence type="ECO:0000313" key="7">
    <source>
        <dbReference type="EMBL" id="BDI32528.1"/>
    </source>
</evidence>
<dbReference type="Pfam" id="PF00251">
    <property type="entry name" value="Glyco_hydro_32N"/>
    <property type="match status" value="1"/>
</dbReference>
<evidence type="ECO:0000259" key="5">
    <source>
        <dbReference type="Pfam" id="PF00251"/>
    </source>
</evidence>
<comment type="similarity">
    <text evidence="1 4">Belongs to the glycosyl hydrolase 32 family.</text>
</comment>
<dbReference type="AlphaFoldDB" id="A0A402D5V7"/>
<dbReference type="RefSeq" id="WP_119324873.1">
    <property type="nucleotide sequence ID" value="NZ_AP025739.1"/>
</dbReference>
<proteinExistence type="inferred from homology"/>
<reference evidence="7 8" key="1">
    <citation type="journal article" date="2019" name="Int. J. Syst. Evol. Microbiol.">
        <title>Capsulimonas corticalis gen. nov., sp. nov., an aerobic capsulated bacterium, of a novel bacterial order, Capsulimonadales ord. nov., of the class Armatimonadia of the phylum Armatimonadetes.</title>
        <authorList>
            <person name="Li J."/>
            <person name="Kudo C."/>
            <person name="Tonouchi A."/>
        </authorList>
    </citation>
    <scope>NUCLEOTIDE SEQUENCE [LARGE SCALE GENOMIC DNA]</scope>
    <source>
        <strain evidence="7 8">AX-7</strain>
    </source>
</reference>
<dbReference type="PANTHER" id="PTHR42800">
    <property type="entry name" value="EXOINULINASE INUD (AFU_ORTHOLOGUE AFUA_5G00480)"/>
    <property type="match status" value="1"/>
</dbReference>
<keyword evidence="2 4" id="KW-0378">Hydrolase</keyword>
<dbReference type="FunCoup" id="A0A402D5V7">
    <property type="interactions" value="66"/>
</dbReference>
<dbReference type="PANTHER" id="PTHR42800:SF1">
    <property type="entry name" value="EXOINULINASE INUD (AFU_ORTHOLOGUE AFUA_5G00480)"/>
    <property type="match status" value="1"/>
</dbReference>
<dbReference type="InterPro" id="IPR023296">
    <property type="entry name" value="Glyco_hydro_beta-prop_sf"/>
</dbReference>
<dbReference type="GO" id="GO:0005737">
    <property type="term" value="C:cytoplasm"/>
    <property type="evidence" value="ECO:0007669"/>
    <property type="project" value="TreeGrafter"/>
</dbReference>
<dbReference type="SUPFAM" id="SSF75005">
    <property type="entry name" value="Arabinanase/levansucrase/invertase"/>
    <property type="match status" value="1"/>
</dbReference>
<feature type="domain" description="Glycosyl hydrolase family 32 C-terminal" evidence="6">
    <location>
        <begin position="349"/>
        <end position="475"/>
    </location>
</feature>
<dbReference type="OrthoDB" id="9759709at2"/>
<dbReference type="SUPFAM" id="SSF49899">
    <property type="entry name" value="Concanavalin A-like lectins/glucanases"/>
    <property type="match status" value="1"/>
</dbReference>
<accession>A0A402D5V7</accession>
<dbReference type="InterPro" id="IPR013189">
    <property type="entry name" value="Glyco_hydro_32_C"/>
</dbReference>
<dbReference type="InterPro" id="IPR018053">
    <property type="entry name" value="Glyco_hydro_32_AS"/>
</dbReference>
<dbReference type="Proteomes" id="UP000287394">
    <property type="component" value="Chromosome"/>
</dbReference>
<protein>
    <submittedName>
        <fullName evidence="7">Uncharacterized protein</fullName>
    </submittedName>
</protein>
<name>A0A402D5V7_9BACT</name>
<dbReference type="CDD" id="cd18622">
    <property type="entry name" value="GH32_Inu-like"/>
    <property type="match status" value="1"/>
</dbReference>
<feature type="domain" description="Glycosyl hydrolase family 32 N-terminal" evidence="5">
    <location>
        <begin position="11"/>
        <end position="316"/>
    </location>
</feature>
<dbReference type="EMBL" id="AP025739">
    <property type="protein sequence ID" value="BDI32528.1"/>
    <property type="molecule type" value="Genomic_DNA"/>
</dbReference>
<organism evidence="7 8">
    <name type="scientific">Capsulimonas corticalis</name>
    <dbReference type="NCBI Taxonomy" id="2219043"/>
    <lineage>
        <taxon>Bacteria</taxon>
        <taxon>Bacillati</taxon>
        <taxon>Armatimonadota</taxon>
        <taxon>Armatimonadia</taxon>
        <taxon>Capsulimonadales</taxon>
        <taxon>Capsulimonadaceae</taxon>
        <taxon>Capsulimonas</taxon>
    </lineage>
</organism>
<keyword evidence="3 4" id="KW-0326">Glycosidase</keyword>
<dbReference type="Gene3D" id="2.115.10.20">
    <property type="entry name" value="Glycosyl hydrolase domain, family 43"/>
    <property type="match status" value="1"/>
</dbReference>
<dbReference type="InterPro" id="IPR001362">
    <property type="entry name" value="Glyco_hydro_32"/>
</dbReference>
<gene>
    <name evidence="7" type="ORF">CCAX7_45790</name>
</gene>
<evidence type="ECO:0000256" key="3">
    <source>
        <dbReference type="ARBA" id="ARBA00023295"/>
    </source>
</evidence>
<evidence type="ECO:0000259" key="6">
    <source>
        <dbReference type="Pfam" id="PF08244"/>
    </source>
</evidence>
<dbReference type="PROSITE" id="PS00609">
    <property type="entry name" value="GLYCOSYL_HYDROL_F32"/>
    <property type="match status" value="1"/>
</dbReference>
<evidence type="ECO:0000256" key="4">
    <source>
        <dbReference type="RuleBase" id="RU362110"/>
    </source>
</evidence>
<dbReference type="Gene3D" id="2.60.120.560">
    <property type="entry name" value="Exo-inulinase, domain 1"/>
    <property type="match status" value="1"/>
</dbReference>
<evidence type="ECO:0000313" key="8">
    <source>
        <dbReference type="Proteomes" id="UP000287394"/>
    </source>
</evidence>
<keyword evidence="8" id="KW-1185">Reference proteome</keyword>
<dbReference type="InterPro" id="IPR013320">
    <property type="entry name" value="ConA-like_dom_sf"/>
</dbReference>
<dbReference type="GO" id="GO:0004575">
    <property type="term" value="F:sucrose alpha-glucosidase activity"/>
    <property type="evidence" value="ECO:0007669"/>
    <property type="project" value="TreeGrafter"/>
</dbReference>
<dbReference type="SMART" id="SM00640">
    <property type="entry name" value="Glyco_32"/>
    <property type="match status" value="1"/>
</dbReference>
<dbReference type="KEGG" id="ccot:CCAX7_45790"/>
<sequence>MDIDPFRPLYHFSPLTGFMNDPNGLVYFEEEYHLFYQWTPEGGKQHWGHAVSPDLLRWQDLEVALAPDELGSIWSGSAVVDENDASGFFGGRPGLIAAYTNQNHETPPHGPQAQSIAYSADRGRTWTKHQGNPVAPNPGIPDFRDPKVFWHATTARWIMILAAGCHAEIWTSRDLKEWAHASSFGAAQGTPECVWECPDLFELPIENEPGQSRWVLAGSPIMPACYPLESTRTWCFVGAFDGTTFISETPALEPLWVDYGRDNYASVTWANAPGGRALWIGWMSDWDWTFQVPTQGWRSAMTLPRELTLRRTSGKLQFIQRPIREIESVRTSIWEMSDVCLAPGEDPWGHVQGVALDISLEFEPGDASEVGVRVRVGSSEQTTIGYDAAAGRLFVDRTRSGQCDFHPRFSERHDAPLPARNGQISLRILVDACSVEVFADDGALVMTDLIFPAAASRGLSLYSKDGACRIAHARISEVSRTVERPAHAESPAAGCDRQNP</sequence>
<evidence type="ECO:0000256" key="2">
    <source>
        <dbReference type="ARBA" id="ARBA00022801"/>
    </source>
</evidence>
<dbReference type="GO" id="GO:0005987">
    <property type="term" value="P:sucrose catabolic process"/>
    <property type="evidence" value="ECO:0007669"/>
    <property type="project" value="TreeGrafter"/>
</dbReference>
<dbReference type="InterPro" id="IPR013148">
    <property type="entry name" value="Glyco_hydro_32_N"/>
</dbReference>